<dbReference type="InterPro" id="IPR004398">
    <property type="entry name" value="RNA_MeTrfase_RsmD"/>
</dbReference>
<keyword evidence="2 3" id="KW-0808">Transferase</keyword>
<organism evidence="3 4">
    <name type="scientific">Mycoplasma nasistruthionis</name>
    <dbReference type="NCBI Taxonomy" id="353852"/>
    <lineage>
        <taxon>Bacteria</taxon>
        <taxon>Bacillati</taxon>
        <taxon>Mycoplasmatota</taxon>
        <taxon>Mollicutes</taxon>
        <taxon>Mycoplasmataceae</taxon>
        <taxon>Mycoplasma</taxon>
    </lineage>
</organism>
<dbReference type="Gene3D" id="3.40.50.150">
    <property type="entry name" value="Vaccinia Virus protein VP39"/>
    <property type="match status" value="1"/>
</dbReference>
<dbReference type="EMBL" id="CP041147">
    <property type="protein sequence ID" value="QDF64908.1"/>
    <property type="molecule type" value="Genomic_DNA"/>
</dbReference>
<protein>
    <submittedName>
        <fullName evidence="3">16S rRNA (Guanine(966)-N(2))-methyltransferase RsmD</fullName>
        <ecNumber evidence="3">2.1.1.171</ecNumber>
    </submittedName>
</protein>
<dbReference type="GO" id="GO:0003676">
    <property type="term" value="F:nucleic acid binding"/>
    <property type="evidence" value="ECO:0007669"/>
    <property type="project" value="InterPro"/>
</dbReference>
<proteinExistence type="predicted"/>
<dbReference type="PANTHER" id="PTHR43542:SF1">
    <property type="entry name" value="METHYLTRANSFERASE"/>
    <property type="match status" value="1"/>
</dbReference>
<dbReference type="CDD" id="cd02440">
    <property type="entry name" value="AdoMet_MTases"/>
    <property type="match status" value="1"/>
</dbReference>
<dbReference type="Pfam" id="PF03602">
    <property type="entry name" value="Cons_hypoth95"/>
    <property type="match status" value="1"/>
</dbReference>
<dbReference type="Proteomes" id="UP000315201">
    <property type="component" value="Chromosome"/>
</dbReference>
<dbReference type="PANTHER" id="PTHR43542">
    <property type="entry name" value="METHYLTRANSFERASE"/>
    <property type="match status" value="1"/>
</dbReference>
<sequence>MYNIYYKRKIMLRIVAGKFRHLQITQPDLKTTRPTMDKVREAIFSSIQFELPNAVFLDLFAGSGAFAIEAISREAKAAIAVENNKETFSILRENVLKTKSNQLFDLHYKGALDYLKISKQKFDIVFIDPPYVEYELINQCLIELKQRDLLSENFTVIIETNDAKKIIFDDFYYLYKQKKYGKVEVLYLCKN</sequence>
<dbReference type="AlphaFoldDB" id="A0A4Y6I7M4"/>
<dbReference type="GO" id="GO:0052913">
    <property type="term" value="F:16S rRNA (guanine(966)-N(2))-methyltransferase activity"/>
    <property type="evidence" value="ECO:0007669"/>
    <property type="project" value="UniProtKB-EC"/>
</dbReference>
<gene>
    <name evidence="3" type="primary">rsmD</name>
    <name evidence="3" type="ORF">FIV53_01105</name>
</gene>
<dbReference type="PIRSF" id="PIRSF004553">
    <property type="entry name" value="CHP00095"/>
    <property type="match status" value="1"/>
</dbReference>
<reference evidence="3 4" key="1">
    <citation type="submission" date="2019-06" db="EMBL/GenBank/DDBJ databases">
        <title>Mycoplasma nasistruthionis sp. nov. str Ms03.</title>
        <authorList>
            <person name="Botes A."/>
        </authorList>
    </citation>
    <scope>NUCLEOTIDE SEQUENCE [LARGE SCALE GENOMIC DNA]</scope>
    <source>
        <strain evidence="3 4">Ms03</strain>
    </source>
</reference>
<dbReference type="InterPro" id="IPR029063">
    <property type="entry name" value="SAM-dependent_MTases_sf"/>
</dbReference>
<dbReference type="EC" id="2.1.1.171" evidence="3"/>
<name>A0A4Y6I7M4_9MOLU</name>
<keyword evidence="1 3" id="KW-0489">Methyltransferase</keyword>
<evidence type="ECO:0000256" key="1">
    <source>
        <dbReference type="ARBA" id="ARBA00022603"/>
    </source>
</evidence>
<dbReference type="NCBIfam" id="TIGR00095">
    <property type="entry name" value="16S rRNA (guanine(966)-N(2))-methyltransferase RsmD"/>
    <property type="match status" value="1"/>
</dbReference>
<dbReference type="InterPro" id="IPR002052">
    <property type="entry name" value="DNA_methylase_N6_adenine_CS"/>
</dbReference>
<dbReference type="SUPFAM" id="SSF53335">
    <property type="entry name" value="S-adenosyl-L-methionine-dependent methyltransferases"/>
    <property type="match status" value="1"/>
</dbReference>
<dbReference type="PROSITE" id="PS00092">
    <property type="entry name" value="N6_MTASE"/>
    <property type="match status" value="1"/>
</dbReference>
<evidence type="ECO:0000313" key="4">
    <source>
        <dbReference type="Proteomes" id="UP000315201"/>
    </source>
</evidence>
<keyword evidence="4" id="KW-1185">Reference proteome</keyword>
<evidence type="ECO:0000256" key="2">
    <source>
        <dbReference type="ARBA" id="ARBA00022679"/>
    </source>
</evidence>
<evidence type="ECO:0000313" key="3">
    <source>
        <dbReference type="EMBL" id="QDF64908.1"/>
    </source>
</evidence>
<accession>A0A4Y6I7M4</accession>